<dbReference type="InterPro" id="IPR008910">
    <property type="entry name" value="MSC_TM_helix"/>
</dbReference>
<proteinExistence type="inferred from homology"/>
<dbReference type="SUPFAM" id="SSF50182">
    <property type="entry name" value="Sm-like ribonucleoproteins"/>
    <property type="match status" value="1"/>
</dbReference>
<keyword evidence="7" id="KW-0997">Cell inner membrane</keyword>
<feature type="domain" description="Mechanosensitive ion channel MscS C-terminal" evidence="9">
    <location>
        <begin position="184"/>
        <end position="266"/>
    </location>
</feature>
<comment type="caution">
    <text evidence="10">The sequence shown here is derived from an EMBL/GenBank/DDBJ whole genome shotgun (WGS) entry which is preliminary data.</text>
</comment>
<organism evidence="10 11">
    <name type="scientific">Legionella oakridgensis</name>
    <dbReference type="NCBI Taxonomy" id="29423"/>
    <lineage>
        <taxon>Bacteria</taxon>
        <taxon>Pseudomonadati</taxon>
        <taxon>Pseudomonadota</taxon>
        <taxon>Gammaproteobacteria</taxon>
        <taxon>Legionellales</taxon>
        <taxon>Legionellaceae</taxon>
        <taxon>Legionella</taxon>
    </lineage>
</organism>
<dbReference type="PATRIC" id="fig|29423.5.peg.1299"/>
<dbReference type="Pfam" id="PF21082">
    <property type="entry name" value="MS_channel_3rd"/>
    <property type="match status" value="1"/>
</dbReference>
<accession>A0A0W0X2H7</accession>
<dbReference type="RefSeq" id="WP_025386346.1">
    <property type="nucleotide sequence ID" value="NZ_KV441803.1"/>
</dbReference>
<comment type="similarity">
    <text evidence="2 7">Belongs to the MscS (TC 1.A.23) family.</text>
</comment>
<keyword evidence="3" id="KW-1003">Cell membrane</keyword>
<evidence type="ECO:0000256" key="7">
    <source>
        <dbReference type="RuleBase" id="RU369025"/>
    </source>
</evidence>
<dbReference type="Proteomes" id="UP000054858">
    <property type="component" value="Unassembled WGS sequence"/>
</dbReference>
<comment type="function">
    <text evidence="7">Mechanosensitive channel that participates in the regulation of osmotic pressure changes within the cell, opening in response to stretch forces in the membrane lipid bilayer, without the need for other proteins. Contributes to normal resistance to hypoosmotic shock. Forms an ion channel of 1.0 nanosiemens conductance with a slight preference for anions.</text>
</comment>
<feature type="transmembrane region" description="Helical" evidence="7">
    <location>
        <begin position="59"/>
        <end position="84"/>
    </location>
</feature>
<evidence type="ECO:0000259" key="8">
    <source>
        <dbReference type="Pfam" id="PF00924"/>
    </source>
</evidence>
<evidence type="ECO:0000313" key="11">
    <source>
        <dbReference type="Proteomes" id="UP000054858"/>
    </source>
</evidence>
<evidence type="ECO:0000256" key="5">
    <source>
        <dbReference type="ARBA" id="ARBA00022989"/>
    </source>
</evidence>
<dbReference type="Gene3D" id="3.30.70.100">
    <property type="match status" value="1"/>
</dbReference>
<sequence length="290" mass="32729">MQYWDVFLKTLNKFAQNFIALLPNLVMALIIAFITHIVAVLLSRLVGTGLPRIAIRANLVLVFQKIAIVGIWFIGILIMAAILVPSVTTANVLATLGLTSVAVGFAFKSIFENFFTGIMLLLREPFSIGDLIIIDDQQGYVHHIAVLNTHLRKTDGTRVFVPNSRMYNSLVQVLTDTKLRREMITCSIDFSADIEKARSTIRKCMEECETVSKDKYIQVYAVSFSSNGVDFEVYWWTKPKPSQIRRSRDEVLTKIKKALDEANIPFTYSIPISFLNPLNSKENKEDADSD</sequence>
<dbReference type="PANTHER" id="PTHR30221:SF1">
    <property type="entry name" value="SMALL-CONDUCTANCE MECHANOSENSITIVE CHANNEL"/>
    <property type="match status" value="1"/>
</dbReference>
<dbReference type="GO" id="GO:0008381">
    <property type="term" value="F:mechanosensitive monoatomic ion channel activity"/>
    <property type="evidence" value="ECO:0007669"/>
    <property type="project" value="InterPro"/>
</dbReference>
<evidence type="ECO:0000256" key="2">
    <source>
        <dbReference type="ARBA" id="ARBA00008017"/>
    </source>
</evidence>
<dbReference type="PANTHER" id="PTHR30221">
    <property type="entry name" value="SMALL-CONDUCTANCE MECHANOSENSITIVE CHANNEL"/>
    <property type="match status" value="1"/>
</dbReference>
<comment type="subcellular location">
    <subcellularLocation>
        <location evidence="7">Cell inner membrane</location>
        <topology evidence="7">Multi-pass membrane protein</topology>
    </subcellularLocation>
    <subcellularLocation>
        <location evidence="1">Cell membrane</location>
        <topology evidence="1">Multi-pass membrane protein</topology>
    </subcellularLocation>
</comment>
<dbReference type="Pfam" id="PF05552">
    <property type="entry name" value="MS_channel_1st_1"/>
    <property type="match status" value="1"/>
</dbReference>
<keyword evidence="7" id="KW-0407">Ion channel</keyword>
<dbReference type="InterPro" id="IPR006685">
    <property type="entry name" value="MscS_channel_2nd"/>
</dbReference>
<feature type="transmembrane region" description="Helical" evidence="7">
    <location>
        <begin position="90"/>
        <end position="111"/>
    </location>
</feature>
<name>A0A0W0X2H7_9GAMM</name>
<dbReference type="InterPro" id="IPR045275">
    <property type="entry name" value="MscS_archaea/bacteria_type"/>
</dbReference>
<dbReference type="InterPro" id="IPR023408">
    <property type="entry name" value="MscS_beta-dom_sf"/>
</dbReference>
<dbReference type="InterPro" id="IPR011066">
    <property type="entry name" value="MscS_channel_C_sf"/>
</dbReference>
<dbReference type="Gene3D" id="2.30.30.60">
    <property type="match status" value="1"/>
</dbReference>
<dbReference type="SUPFAM" id="SSF82689">
    <property type="entry name" value="Mechanosensitive channel protein MscS (YggB), C-terminal domain"/>
    <property type="match status" value="1"/>
</dbReference>
<reference evidence="10 11" key="1">
    <citation type="submission" date="2015-11" db="EMBL/GenBank/DDBJ databases">
        <title>Genomic analysis of 38 Legionella species identifies large and diverse effector repertoires.</title>
        <authorList>
            <person name="Burstein D."/>
            <person name="Amaro F."/>
            <person name="Zusman T."/>
            <person name="Lifshitz Z."/>
            <person name="Cohen O."/>
            <person name="Gilbert J.A."/>
            <person name="Pupko T."/>
            <person name="Shuman H.A."/>
            <person name="Segal G."/>
        </authorList>
    </citation>
    <scope>NUCLEOTIDE SEQUENCE [LARGE SCALE GENOMIC DNA]</scope>
    <source>
        <strain evidence="10 11">Oak Ridge-10</strain>
    </source>
</reference>
<dbReference type="InterPro" id="IPR011014">
    <property type="entry name" value="MscS_channel_TM-2"/>
</dbReference>
<gene>
    <name evidence="10" type="ORF">Loak_1242</name>
</gene>
<keyword evidence="4 7" id="KW-0812">Transmembrane</keyword>
<keyword evidence="5 7" id="KW-1133">Transmembrane helix</keyword>
<dbReference type="GO" id="GO:0005886">
    <property type="term" value="C:plasma membrane"/>
    <property type="evidence" value="ECO:0007669"/>
    <property type="project" value="UniProtKB-SubCell"/>
</dbReference>
<comment type="caution">
    <text evidence="7">Lacks conserved residue(s) required for the propagation of feature annotation.</text>
</comment>
<feature type="domain" description="Mechanosensitive ion channel MscS" evidence="8">
    <location>
        <begin position="110"/>
        <end position="170"/>
    </location>
</feature>
<dbReference type="SUPFAM" id="SSF82861">
    <property type="entry name" value="Mechanosensitive channel protein MscS (YggB), transmembrane region"/>
    <property type="match status" value="1"/>
</dbReference>
<keyword evidence="7" id="KW-0813">Transport</keyword>
<dbReference type="EMBL" id="LNYP01000024">
    <property type="protein sequence ID" value="KTD38754.1"/>
    <property type="molecule type" value="Genomic_DNA"/>
</dbReference>
<keyword evidence="7" id="KW-0406">Ion transport</keyword>
<keyword evidence="6 7" id="KW-0472">Membrane</keyword>
<dbReference type="InterPro" id="IPR049278">
    <property type="entry name" value="MS_channel_C"/>
</dbReference>
<evidence type="ECO:0000259" key="9">
    <source>
        <dbReference type="Pfam" id="PF21082"/>
    </source>
</evidence>
<evidence type="ECO:0000256" key="4">
    <source>
        <dbReference type="ARBA" id="ARBA00022692"/>
    </source>
</evidence>
<dbReference type="Pfam" id="PF00924">
    <property type="entry name" value="MS_channel_2nd"/>
    <property type="match status" value="1"/>
</dbReference>
<evidence type="ECO:0000256" key="3">
    <source>
        <dbReference type="ARBA" id="ARBA00022475"/>
    </source>
</evidence>
<evidence type="ECO:0000256" key="6">
    <source>
        <dbReference type="ARBA" id="ARBA00023136"/>
    </source>
</evidence>
<dbReference type="AlphaFoldDB" id="A0A0W0X2H7"/>
<dbReference type="InterPro" id="IPR010920">
    <property type="entry name" value="LSM_dom_sf"/>
</dbReference>
<dbReference type="Gene3D" id="1.10.287.1260">
    <property type="match status" value="1"/>
</dbReference>
<comment type="subunit">
    <text evidence="7">Homoheptamer.</text>
</comment>
<evidence type="ECO:0000256" key="1">
    <source>
        <dbReference type="ARBA" id="ARBA00004651"/>
    </source>
</evidence>
<evidence type="ECO:0000313" key="10">
    <source>
        <dbReference type="EMBL" id="KTD38754.1"/>
    </source>
</evidence>
<feature type="transmembrane region" description="Helical" evidence="7">
    <location>
        <begin position="20"/>
        <end position="47"/>
    </location>
</feature>
<protein>
    <recommendedName>
        <fullName evidence="7">Small-conductance mechanosensitive channel</fullName>
    </recommendedName>
</protein>